<organism evidence="2 3">
    <name type="scientific">Mucilaginibacter mallensis</name>
    <dbReference type="NCBI Taxonomy" id="652787"/>
    <lineage>
        <taxon>Bacteria</taxon>
        <taxon>Pseudomonadati</taxon>
        <taxon>Bacteroidota</taxon>
        <taxon>Sphingobacteriia</taxon>
        <taxon>Sphingobacteriales</taxon>
        <taxon>Sphingobacteriaceae</taxon>
        <taxon>Mucilaginibacter</taxon>
    </lineage>
</organism>
<dbReference type="AlphaFoldDB" id="A0A1H2B486"/>
<dbReference type="PANTHER" id="PTHR22916">
    <property type="entry name" value="GLYCOSYLTRANSFERASE"/>
    <property type="match status" value="1"/>
</dbReference>
<dbReference type="GO" id="GO:0016758">
    <property type="term" value="F:hexosyltransferase activity"/>
    <property type="evidence" value="ECO:0007669"/>
    <property type="project" value="UniProtKB-ARBA"/>
</dbReference>
<accession>A0A1H2B486</accession>
<evidence type="ECO:0000313" key="3">
    <source>
        <dbReference type="Proteomes" id="UP000199679"/>
    </source>
</evidence>
<reference evidence="2 3" key="1">
    <citation type="submission" date="2016-10" db="EMBL/GenBank/DDBJ databases">
        <authorList>
            <person name="de Groot N.N."/>
        </authorList>
    </citation>
    <scope>NUCLEOTIDE SEQUENCE [LARGE SCALE GENOMIC DNA]</scope>
    <source>
        <strain evidence="2 3">MP1X4</strain>
    </source>
</reference>
<feature type="domain" description="Glycosyltransferase 2-like" evidence="1">
    <location>
        <begin position="7"/>
        <end position="129"/>
    </location>
</feature>
<evidence type="ECO:0000313" key="2">
    <source>
        <dbReference type="EMBL" id="SDT53090.1"/>
    </source>
</evidence>
<keyword evidence="2" id="KW-0808">Transferase</keyword>
<sequence length="319" mass="36024">MNSPLVSICMPAYNAGSYIIESINSVIDQSYKNWELIIVNDGSTDNTSEQLEKLKDDRIKIYHQENKGQCTAANKAFSLSKGELIKFMDADDLISPDFIKNQVEVIAGSEKTIASASWGRFYNNDLNTFKLVTDSIKSDRAPIDWLVESMTGKQVMLQCALWLIPRPILTVSGLWNEKLSLINDFEFFIRVFLKAEKISYADDAILYYRSGLNQSLSGLKSKKGAESAYESIDLGVKHMLDYESSPRIRNLAANHFQHFVYDFYPSHASVTNKAEQKIKDFGGSSISYASRGYTKILTQIIGWKACKKIKYTLSAFKNC</sequence>
<dbReference type="InterPro" id="IPR001173">
    <property type="entry name" value="Glyco_trans_2-like"/>
</dbReference>
<dbReference type="STRING" id="652787.SAMN05216490_3904"/>
<dbReference type="CDD" id="cd00761">
    <property type="entry name" value="Glyco_tranf_GTA_type"/>
    <property type="match status" value="1"/>
</dbReference>
<dbReference type="InterPro" id="IPR029044">
    <property type="entry name" value="Nucleotide-diphossugar_trans"/>
</dbReference>
<dbReference type="Gene3D" id="3.90.550.10">
    <property type="entry name" value="Spore Coat Polysaccharide Biosynthesis Protein SpsA, Chain A"/>
    <property type="match status" value="1"/>
</dbReference>
<keyword evidence="3" id="KW-1185">Reference proteome</keyword>
<name>A0A1H2B486_MUCMA</name>
<dbReference type="EMBL" id="LT629740">
    <property type="protein sequence ID" value="SDT53090.1"/>
    <property type="molecule type" value="Genomic_DNA"/>
</dbReference>
<dbReference type="SUPFAM" id="SSF53448">
    <property type="entry name" value="Nucleotide-diphospho-sugar transferases"/>
    <property type="match status" value="1"/>
</dbReference>
<proteinExistence type="predicted"/>
<gene>
    <name evidence="2" type="ORF">SAMN05216490_3904</name>
</gene>
<dbReference type="Pfam" id="PF00535">
    <property type="entry name" value="Glycos_transf_2"/>
    <property type="match status" value="1"/>
</dbReference>
<dbReference type="Proteomes" id="UP000199679">
    <property type="component" value="Chromosome I"/>
</dbReference>
<evidence type="ECO:0000259" key="1">
    <source>
        <dbReference type="Pfam" id="PF00535"/>
    </source>
</evidence>
<protein>
    <submittedName>
        <fullName evidence="2">Glycosyltransferase involved in cell wall bisynthesis</fullName>
    </submittedName>
</protein>